<dbReference type="Pfam" id="PF08713">
    <property type="entry name" value="DNA_alkylation"/>
    <property type="match status" value="1"/>
</dbReference>
<comment type="caution">
    <text evidence="1">The sequence shown here is derived from an EMBL/GenBank/DDBJ whole genome shotgun (WGS) entry which is preliminary data.</text>
</comment>
<dbReference type="PANTHER" id="PTHR41291:SF1">
    <property type="entry name" value="DNA ALKYLATION REPAIR PROTEIN"/>
    <property type="match status" value="1"/>
</dbReference>
<evidence type="ECO:0000313" key="1">
    <source>
        <dbReference type="EMBL" id="MEL4456244.1"/>
    </source>
</evidence>
<protein>
    <submittedName>
        <fullName evidence="1">DNA alkylation repair protein</fullName>
    </submittedName>
</protein>
<organism evidence="1 2">
    <name type="scientific">Lutimonas vermicola</name>
    <dbReference type="NCBI Taxonomy" id="414288"/>
    <lineage>
        <taxon>Bacteria</taxon>
        <taxon>Pseudomonadati</taxon>
        <taxon>Bacteroidota</taxon>
        <taxon>Flavobacteriia</taxon>
        <taxon>Flavobacteriales</taxon>
        <taxon>Flavobacteriaceae</taxon>
        <taxon>Lutimonas</taxon>
    </lineage>
</organism>
<name>A0ABU9L1C8_9FLAO</name>
<dbReference type="InterPro" id="IPR016024">
    <property type="entry name" value="ARM-type_fold"/>
</dbReference>
<dbReference type="Gene3D" id="1.25.10.90">
    <property type="match status" value="1"/>
</dbReference>
<dbReference type="Proteomes" id="UP001474120">
    <property type="component" value="Unassembled WGS sequence"/>
</dbReference>
<reference evidence="1 2" key="1">
    <citation type="submission" date="2024-04" db="EMBL/GenBank/DDBJ databases">
        <title>whole genome sequencing of Lutimonas vermicola strain IMCC1616.</title>
        <authorList>
            <person name="Bae S.S."/>
        </authorList>
    </citation>
    <scope>NUCLEOTIDE SEQUENCE [LARGE SCALE GENOMIC DNA]</scope>
    <source>
        <strain evidence="1 2">IMCC1616</strain>
    </source>
</reference>
<sequence length="233" mass="26536">MDLKEVLKELESYADERTKNTHIKHGAKEPLYGVRVADLKTILKKTKKNHELSLALFETGNSDAMYLAGLMADEKKISKEQLNQWVKRAYWYYLSEYTVPWVAAETPYGLELGLEWIRSNKETIASAGWSTLSNYASIADVLDLEIYTSLLDEVAEKITDAQNRVRYTMNGFVIAVGCYIPELTQKSKEIALKIGKVDVFMGDTYCKVPLALDYIKKVEERGSIGKKRKMARC</sequence>
<dbReference type="InterPro" id="IPR014825">
    <property type="entry name" value="DNA_alkylation"/>
</dbReference>
<proteinExistence type="predicted"/>
<dbReference type="PANTHER" id="PTHR41291">
    <property type="entry name" value="DNA ALKYLATION REPAIR PROTEIN"/>
    <property type="match status" value="1"/>
</dbReference>
<evidence type="ECO:0000313" key="2">
    <source>
        <dbReference type="Proteomes" id="UP001474120"/>
    </source>
</evidence>
<gene>
    <name evidence="1" type="ORF">AABB81_10080</name>
</gene>
<keyword evidence="2" id="KW-1185">Reference proteome</keyword>
<accession>A0ABU9L1C8</accession>
<dbReference type="SUPFAM" id="SSF48371">
    <property type="entry name" value="ARM repeat"/>
    <property type="match status" value="1"/>
</dbReference>
<dbReference type="RefSeq" id="WP_342160321.1">
    <property type="nucleotide sequence ID" value="NZ_JBCDNA010000002.1"/>
</dbReference>
<dbReference type="EMBL" id="JBCDNA010000002">
    <property type="protein sequence ID" value="MEL4456244.1"/>
    <property type="molecule type" value="Genomic_DNA"/>
</dbReference>